<feature type="coiled-coil region" evidence="1">
    <location>
        <begin position="101"/>
        <end position="173"/>
    </location>
</feature>
<dbReference type="Proteomes" id="UP000031737">
    <property type="component" value="Unassembled WGS sequence"/>
</dbReference>
<dbReference type="OrthoDB" id="10621787at2759"/>
<organism evidence="2 3">
    <name type="scientific">Trypanosoma rangeli SC58</name>
    <dbReference type="NCBI Taxonomy" id="429131"/>
    <lineage>
        <taxon>Eukaryota</taxon>
        <taxon>Discoba</taxon>
        <taxon>Euglenozoa</taxon>
        <taxon>Kinetoplastea</taxon>
        <taxon>Metakinetoplastina</taxon>
        <taxon>Trypanosomatida</taxon>
        <taxon>Trypanosomatidae</taxon>
        <taxon>Trypanosoma</taxon>
        <taxon>Herpetosoma</taxon>
    </lineage>
</organism>
<dbReference type="EMBL" id="AUPL01002274">
    <property type="protein sequence ID" value="ESL09998.1"/>
    <property type="molecule type" value="Genomic_DNA"/>
</dbReference>
<accession>A0A061J3J9</accession>
<gene>
    <name evidence="2" type="ORF">TRSC58_02274</name>
</gene>
<reference evidence="2 3" key="1">
    <citation type="submission" date="2013-07" db="EMBL/GenBank/DDBJ databases">
        <authorList>
            <person name="Stoco P.H."/>
            <person name="Wagner G."/>
            <person name="Gerber A."/>
            <person name="Zaha A."/>
            <person name="Thompson C."/>
            <person name="Bartholomeu D.C."/>
            <person name="Luckemeyer D.D."/>
            <person name="Bahia D."/>
            <person name="Loreto E."/>
            <person name="Prestes E.B."/>
            <person name="Lima F.M."/>
            <person name="Rodrigues-Luiz G."/>
            <person name="Vallejo G.A."/>
            <person name="Filho J.F."/>
            <person name="Monteiro K.M."/>
            <person name="Tyler K.M."/>
            <person name="de Almeida L.G."/>
            <person name="Ortiz M.F."/>
            <person name="Siervo M.A."/>
            <person name="de Moraes M.H."/>
            <person name="Cunha O.L."/>
            <person name="Mendonca-Neto R."/>
            <person name="Silva R."/>
            <person name="Teixeira S.M."/>
            <person name="Murta S.M."/>
            <person name="Sincero T.C."/>
            <person name="Mendes T.A."/>
            <person name="Urmenyi T.P."/>
            <person name="Silva V.G."/>
            <person name="da Rocha W.D."/>
            <person name="Andersson B."/>
            <person name="Romanha A.J."/>
            <person name="Steindel M."/>
            <person name="de Vasconcelos A.T."/>
            <person name="Grisard E.C."/>
        </authorList>
    </citation>
    <scope>NUCLEOTIDE SEQUENCE [LARGE SCALE GENOMIC DNA]</scope>
    <source>
        <strain evidence="2 3">SC58</strain>
    </source>
</reference>
<sequence>MNLLRAVRESERKMAVHFIERDGKDSAGIEALLEEKDQELHLKDELVVEHASKMQFMAKVCIRLKVQLERLGITPCCQLPDSYKELMEQERLEMEDQISVQSDLEEQLRLEAEEKQRLKKMLRSMQDERERDSAVIRCVQERCREAQEKEVYISEALSRVARERSQKEKVLEETLRTAAMDLMYYKEQLSQAKELENSGGVGRLLRLIFRR</sequence>
<dbReference type="AlphaFoldDB" id="A0A061J3J9"/>
<comment type="caution">
    <text evidence="2">The sequence shown here is derived from an EMBL/GenBank/DDBJ whole genome shotgun (WGS) entry which is preliminary data.</text>
</comment>
<evidence type="ECO:0000256" key="1">
    <source>
        <dbReference type="SAM" id="Coils"/>
    </source>
</evidence>
<protein>
    <submittedName>
        <fullName evidence="2">Uncharacterized protein</fullName>
    </submittedName>
</protein>
<evidence type="ECO:0000313" key="3">
    <source>
        <dbReference type="Proteomes" id="UP000031737"/>
    </source>
</evidence>
<name>A0A061J3J9_TRYRA</name>
<evidence type="ECO:0000313" key="2">
    <source>
        <dbReference type="EMBL" id="ESL09998.1"/>
    </source>
</evidence>
<keyword evidence="3" id="KW-1185">Reference proteome</keyword>
<dbReference type="VEuPathDB" id="TriTrypDB:TRSC58_02274"/>
<keyword evidence="1" id="KW-0175">Coiled coil</keyword>
<proteinExistence type="predicted"/>